<reference evidence="2 3" key="1">
    <citation type="submission" date="2021-11" db="EMBL/GenBank/DDBJ databases">
        <title>Seasonal and diel survey of microbial diversity of the Tyrrhenian coast.</title>
        <authorList>
            <person name="Gattoni G."/>
            <person name="Corral P."/>
        </authorList>
    </citation>
    <scope>NUCLEOTIDE SEQUENCE [LARGE SCALE GENOMIC DNA]</scope>
    <source>
        <strain evidence="2 3">Mr9</strain>
    </source>
</reference>
<evidence type="ECO:0000256" key="1">
    <source>
        <dbReference type="SAM" id="SignalP"/>
    </source>
</evidence>
<name>A0ABS8GZT1_9FLAO</name>
<comment type="caution">
    <text evidence="2">The sequence shown here is derived from an EMBL/GenBank/DDBJ whole genome shotgun (WGS) entry which is preliminary data.</text>
</comment>
<proteinExistence type="predicted"/>
<gene>
    <name evidence="2" type="ORF">LLW17_18490</name>
</gene>
<evidence type="ECO:0000313" key="2">
    <source>
        <dbReference type="EMBL" id="MCC4214717.1"/>
    </source>
</evidence>
<feature type="signal peptide" evidence="1">
    <location>
        <begin position="1"/>
        <end position="21"/>
    </location>
</feature>
<sequence>MKQVLNWAMLFFTVSAFSQHALTFNSTVDFEPDETAIELQSNKLVSSYSFNKLIFEDVSYLLLGGSAPSEGLEAAFDESKSNIALSGIVTSNDWFILSVKGDLSATDEGIYFIDEQNGSKKAKIALNFYRPFWGRRSYDSPRTSVASQRAFYTIEKAKQYKIAALLKDYYYTTYLLEDAGIPVKHILNDELDQFCDDLLNNHKYLLDRTLIDRDSILLDTSYIVAKKLKGVPKNNAFKVTIETKDTTVDVPIAIYDDLTYDINKVISLYDKTVSAMDSISEKLVLEEHKIAQPYWNSKRLFYAGASPYYARETIKNVYKSNDTLDFAGQFTDTPGDLFGIEGQFGFFYQSKKGFLLPRIFFTRLTVNLGRGSNLGEFENRTYNFPARILDTISSGVVSTPQSKEGNYNKKGNEYNFGFLSELGLEAYYFPFERYGIFGQVGYSNINFDPGKGEDAELYSMRLGLLMNLKAKEKNFATLQLFADRSDLSKSPNGNDNNLLFGFKVGVPFNFKQKL</sequence>
<protein>
    <recommendedName>
        <fullName evidence="4">Outer membrane protein</fullName>
    </recommendedName>
</protein>
<evidence type="ECO:0008006" key="4">
    <source>
        <dbReference type="Google" id="ProtNLM"/>
    </source>
</evidence>
<dbReference type="EMBL" id="JAJGMW010000039">
    <property type="protein sequence ID" value="MCC4214717.1"/>
    <property type="molecule type" value="Genomic_DNA"/>
</dbReference>
<feature type="chain" id="PRO_5045050728" description="Outer membrane protein" evidence="1">
    <location>
        <begin position="22"/>
        <end position="514"/>
    </location>
</feature>
<accession>A0ABS8GZT1</accession>
<organism evidence="2 3">
    <name type="scientific">Leeuwenhoekiella parthenopeia</name>
    <dbReference type="NCBI Taxonomy" id="2890320"/>
    <lineage>
        <taxon>Bacteria</taxon>
        <taxon>Pseudomonadati</taxon>
        <taxon>Bacteroidota</taxon>
        <taxon>Flavobacteriia</taxon>
        <taxon>Flavobacteriales</taxon>
        <taxon>Flavobacteriaceae</taxon>
        <taxon>Leeuwenhoekiella</taxon>
    </lineage>
</organism>
<keyword evidence="1" id="KW-0732">Signal</keyword>
<evidence type="ECO:0000313" key="3">
    <source>
        <dbReference type="Proteomes" id="UP001197770"/>
    </source>
</evidence>
<dbReference type="Proteomes" id="UP001197770">
    <property type="component" value="Unassembled WGS sequence"/>
</dbReference>
<keyword evidence="3" id="KW-1185">Reference proteome</keyword>
<dbReference type="RefSeq" id="WP_228231774.1">
    <property type="nucleotide sequence ID" value="NZ_JAJGMW010000039.1"/>
</dbReference>